<dbReference type="RefSeq" id="WP_274959518.1">
    <property type="nucleotide sequence ID" value="NZ_DYWQ01000134.1"/>
</dbReference>
<dbReference type="EMBL" id="DYWQ01000134">
    <property type="protein sequence ID" value="HJF45841.1"/>
    <property type="molecule type" value="Genomic_DNA"/>
</dbReference>
<comment type="caution">
    <text evidence="1">The sequence shown here is derived from an EMBL/GenBank/DDBJ whole genome shotgun (WGS) entry which is preliminary data.</text>
</comment>
<organism evidence="1 2">
    <name type="scientific">Thermophilibacter provencensis</name>
    <dbReference type="NCBI Taxonomy" id="1852386"/>
    <lineage>
        <taxon>Bacteria</taxon>
        <taxon>Bacillati</taxon>
        <taxon>Actinomycetota</taxon>
        <taxon>Coriobacteriia</taxon>
        <taxon>Coriobacteriales</taxon>
        <taxon>Atopobiaceae</taxon>
        <taxon>Thermophilibacter</taxon>
    </lineage>
</organism>
<dbReference type="AlphaFoldDB" id="A0A921GH00"/>
<sequence>MDDEVEKLTKTEVKELGFSDRLIEALLPEPELRDNPRYRYAGAPMKLWLKSDVDRAMETDEFKEHLKVREKRSLAARKAAETRRAKTLARARERAPLIEVIQGWSEDEIRESALRSHYEWEVAKGNYWDDSYRCDDERTVSRWMVNFVRHELTDYDHELYEMSGRTGIGEVHRLYHDAVLREIAKAYPFLEGECKRQMIGPSDAGEQGEGGA</sequence>
<name>A0A921GH00_9ACTN</name>
<dbReference type="Proteomes" id="UP000697330">
    <property type="component" value="Unassembled WGS sequence"/>
</dbReference>
<reference evidence="1" key="2">
    <citation type="submission" date="2021-09" db="EMBL/GenBank/DDBJ databases">
        <authorList>
            <person name="Gilroy R."/>
        </authorList>
    </citation>
    <scope>NUCLEOTIDE SEQUENCE</scope>
    <source>
        <strain evidence="1">CHK124-7917</strain>
    </source>
</reference>
<reference evidence="1" key="1">
    <citation type="journal article" date="2021" name="PeerJ">
        <title>Extensive microbial diversity within the chicken gut microbiome revealed by metagenomics and culture.</title>
        <authorList>
            <person name="Gilroy R."/>
            <person name="Ravi A."/>
            <person name="Getino M."/>
            <person name="Pursley I."/>
            <person name="Horton D.L."/>
            <person name="Alikhan N.F."/>
            <person name="Baker D."/>
            <person name="Gharbi K."/>
            <person name="Hall N."/>
            <person name="Watson M."/>
            <person name="Adriaenssens E.M."/>
            <person name="Foster-Nyarko E."/>
            <person name="Jarju S."/>
            <person name="Secka A."/>
            <person name="Antonio M."/>
            <person name="Oren A."/>
            <person name="Chaudhuri R.R."/>
            <person name="La Ragione R."/>
            <person name="Hildebrand F."/>
            <person name="Pallen M.J."/>
        </authorList>
    </citation>
    <scope>NUCLEOTIDE SEQUENCE</scope>
    <source>
        <strain evidence="1">CHK124-7917</strain>
    </source>
</reference>
<protein>
    <submittedName>
        <fullName evidence="1">Uncharacterized protein</fullName>
    </submittedName>
</protein>
<proteinExistence type="predicted"/>
<evidence type="ECO:0000313" key="1">
    <source>
        <dbReference type="EMBL" id="HJF45841.1"/>
    </source>
</evidence>
<evidence type="ECO:0000313" key="2">
    <source>
        <dbReference type="Proteomes" id="UP000697330"/>
    </source>
</evidence>
<accession>A0A921GH00</accession>
<gene>
    <name evidence="1" type="ORF">K8U72_08700</name>
</gene>